<dbReference type="AlphaFoldDB" id="F8D779"/>
<dbReference type="eggNOG" id="arCOG00928">
    <property type="taxonomic scope" value="Archaea"/>
</dbReference>
<sequence>MVKSGARALGIAESYGGDRADRDGRRRSTLAAAVVRADRVVDGLAYEACTVGGTDATAAVRSLLETAGRPDVRYVLLGAVAPAWYNILDLSRIHEAADRPVIAVTFEESGGLEAGIRDAFSDSERDERLERYRSLPERRPVSVDGETVYVRHVGCEVGEAEEVVRAFTPEGGRPEPVRVARLAARAGDAYAPSVDDHDPGGE</sequence>
<keyword evidence="3" id="KW-1185">Reference proteome</keyword>
<dbReference type="PANTHER" id="PTHR39518:SF2">
    <property type="entry name" value="UPF0215 PROTEIN MJ1150"/>
    <property type="match status" value="1"/>
</dbReference>
<dbReference type="STRING" id="797210.Halxa_2020"/>
<comment type="similarity">
    <text evidence="1">Belongs to the UPF0215 family.</text>
</comment>
<dbReference type="Pfam" id="PF01949">
    <property type="entry name" value="Endo_dU"/>
    <property type="match status" value="1"/>
</dbReference>
<organism evidence="2 3">
    <name type="scientific">Halopiger xanaduensis (strain DSM 18323 / JCM 14033 / SH-6)</name>
    <dbReference type="NCBI Taxonomy" id="797210"/>
    <lineage>
        <taxon>Archaea</taxon>
        <taxon>Methanobacteriati</taxon>
        <taxon>Methanobacteriota</taxon>
        <taxon>Stenosarchaea group</taxon>
        <taxon>Halobacteria</taxon>
        <taxon>Halobacteriales</taxon>
        <taxon>Natrialbaceae</taxon>
        <taxon>Halopiger</taxon>
    </lineage>
</organism>
<dbReference type="Gene3D" id="3.30.2170.10">
    <property type="entry name" value="archaeoglobus fulgidus dsm 4304 superfamily"/>
    <property type="match status" value="1"/>
</dbReference>
<protein>
    <recommendedName>
        <fullName evidence="1">UPF0215 protein Halxa_2020</fullName>
    </recommendedName>
</protein>
<name>F8D779_HALXS</name>
<dbReference type="HOGENOM" id="CLU_095956_0_0_2"/>
<dbReference type="EMBL" id="CP002839">
    <property type="protein sequence ID" value="AEH36645.1"/>
    <property type="molecule type" value="Genomic_DNA"/>
</dbReference>
<dbReference type="GeneID" id="10796982"/>
<dbReference type="RefSeq" id="WP_013879538.1">
    <property type="nucleotide sequence ID" value="NC_015666.1"/>
</dbReference>
<dbReference type="PANTHER" id="PTHR39518">
    <property type="entry name" value="UPF0215 PROTEIN MJ1150"/>
    <property type="match status" value="1"/>
</dbReference>
<reference evidence="2 3" key="1">
    <citation type="journal article" date="2012" name="Stand. Genomic Sci.">
        <title>Complete genome sequence of Halopiger xanaduensis type strain (SH-6(T)).</title>
        <authorList>
            <person name="Anderson I."/>
            <person name="Tindall B.J."/>
            <person name="Rohde M."/>
            <person name="Lucas S."/>
            <person name="Han J."/>
            <person name="Lapidus A."/>
            <person name="Cheng J.F."/>
            <person name="Goodwin L."/>
            <person name="Pitluck S."/>
            <person name="Peters L."/>
            <person name="Pati A."/>
            <person name="Mikhailova N."/>
            <person name="Pagani I."/>
            <person name="Teshima H."/>
            <person name="Han C."/>
            <person name="Tapia R."/>
            <person name="Land M."/>
            <person name="Woyke T."/>
            <person name="Klenk H.P."/>
            <person name="Kyrpides N."/>
            <person name="Ivanova N."/>
        </authorList>
    </citation>
    <scope>NUCLEOTIDE SEQUENCE [LARGE SCALE GENOMIC DNA]</scope>
    <source>
        <strain evidence="3">DSM 18323 / JCM 14033 / SH-6</strain>
    </source>
</reference>
<dbReference type="HAMAP" id="MF_00582">
    <property type="entry name" value="UPF0215"/>
    <property type="match status" value="1"/>
</dbReference>
<evidence type="ECO:0000313" key="2">
    <source>
        <dbReference type="EMBL" id="AEH36645.1"/>
    </source>
</evidence>
<dbReference type="Proteomes" id="UP000006794">
    <property type="component" value="Chromosome"/>
</dbReference>
<dbReference type="InterPro" id="IPR002802">
    <property type="entry name" value="Endo_dU"/>
</dbReference>
<dbReference type="KEGG" id="hxa:Halxa_2020"/>
<accession>F8D779</accession>
<gene>
    <name evidence="2" type="ordered locus">Halxa_2020</name>
</gene>
<dbReference type="OrthoDB" id="15207at2157"/>
<evidence type="ECO:0000256" key="1">
    <source>
        <dbReference type="HAMAP-Rule" id="MF_00582"/>
    </source>
</evidence>
<proteinExistence type="inferred from homology"/>
<evidence type="ECO:0000313" key="3">
    <source>
        <dbReference type="Proteomes" id="UP000006794"/>
    </source>
</evidence>